<gene>
    <name evidence="6" type="ORF">ACFPJ6_10045</name>
</gene>
<evidence type="ECO:0000256" key="2">
    <source>
        <dbReference type="ARBA" id="ARBA00023125"/>
    </source>
</evidence>
<dbReference type="EMBL" id="JBHSLD010000009">
    <property type="protein sequence ID" value="MFC5381132.1"/>
    <property type="molecule type" value="Genomic_DNA"/>
</dbReference>
<dbReference type="PRINTS" id="PR00364">
    <property type="entry name" value="DISEASERSIST"/>
</dbReference>
<dbReference type="SUPFAM" id="SSF46894">
    <property type="entry name" value="C-terminal effector domain of the bipartite response regulators"/>
    <property type="match status" value="1"/>
</dbReference>
<dbReference type="Gene3D" id="3.40.50.300">
    <property type="entry name" value="P-loop containing nucleotide triphosphate hydrolases"/>
    <property type="match status" value="1"/>
</dbReference>
<comment type="caution">
    <text evidence="6">The sequence shown here is derived from an EMBL/GenBank/DDBJ whole genome shotgun (WGS) entry which is preliminary data.</text>
</comment>
<dbReference type="Gene3D" id="1.10.10.10">
    <property type="entry name" value="Winged helix-like DNA-binding domain superfamily/Winged helix DNA-binding domain"/>
    <property type="match status" value="1"/>
</dbReference>
<dbReference type="CDD" id="cd15831">
    <property type="entry name" value="BTAD"/>
    <property type="match status" value="1"/>
</dbReference>
<evidence type="ECO:0000256" key="4">
    <source>
        <dbReference type="SAM" id="MobiDB-lite"/>
    </source>
</evidence>
<dbReference type="InterPro" id="IPR011990">
    <property type="entry name" value="TPR-like_helical_dom_sf"/>
</dbReference>
<evidence type="ECO:0000313" key="7">
    <source>
        <dbReference type="Proteomes" id="UP001596122"/>
    </source>
</evidence>
<feature type="domain" description="OmpR/PhoB-type" evidence="5">
    <location>
        <begin position="1"/>
        <end position="85"/>
    </location>
</feature>
<dbReference type="InterPro" id="IPR058852">
    <property type="entry name" value="HTH_77"/>
</dbReference>
<evidence type="ECO:0000313" key="6">
    <source>
        <dbReference type="EMBL" id="MFC5381132.1"/>
    </source>
</evidence>
<dbReference type="SUPFAM" id="SSF48452">
    <property type="entry name" value="TPR-like"/>
    <property type="match status" value="1"/>
</dbReference>
<dbReference type="PANTHER" id="PTHR47691">
    <property type="entry name" value="REGULATOR-RELATED"/>
    <property type="match status" value="1"/>
</dbReference>
<feature type="compositionally biased region" description="Basic and acidic residues" evidence="4">
    <location>
        <begin position="964"/>
        <end position="979"/>
    </location>
</feature>
<dbReference type="Gene3D" id="1.25.40.10">
    <property type="entry name" value="Tetratricopeptide repeat domain"/>
    <property type="match status" value="1"/>
</dbReference>
<keyword evidence="2 3" id="KW-0238">DNA-binding</keyword>
<dbReference type="PANTHER" id="PTHR47691:SF3">
    <property type="entry name" value="HTH-TYPE TRANSCRIPTIONAL REGULATOR RV0890C-RELATED"/>
    <property type="match status" value="1"/>
</dbReference>
<proteinExistence type="inferred from homology"/>
<feature type="region of interest" description="Disordered" evidence="4">
    <location>
        <begin position="957"/>
        <end position="979"/>
    </location>
</feature>
<evidence type="ECO:0000259" key="5">
    <source>
        <dbReference type="PROSITE" id="PS51755"/>
    </source>
</evidence>
<feature type="DNA-binding region" description="OmpR/PhoB-type" evidence="3">
    <location>
        <begin position="1"/>
        <end position="85"/>
    </location>
</feature>
<dbReference type="RefSeq" id="WP_340270519.1">
    <property type="nucleotide sequence ID" value="NZ_JBBEOG010000007.1"/>
</dbReference>
<dbReference type="Pfam" id="PF25872">
    <property type="entry name" value="HTH_77"/>
    <property type="match status" value="1"/>
</dbReference>
<dbReference type="SMART" id="SM00862">
    <property type="entry name" value="Trans_reg_C"/>
    <property type="match status" value="1"/>
</dbReference>
<comment type="similarity">
    <text evidence="1">Belongs to the AfsR/DnrI/RedD regulatory family.</text>
</comment>
<organism evidence="6 7">
    <name type="scientific">Aquipuribacter nitratireducens</name>
    <dbReference type="NCBI Taxonomy" id="650104"/>
    <lineage>
        <taxon>Bacteria</taxon>
        <taxon>Bacillati</taxon>
        <taxon>Actinomycetota</taxon>
        <taxon>Actinomycetes</taxon>
        <taxon>Micrococcales</taxon>
        <taxon>Intrasporangiaceae</taxon>
        <taxon>Aquipuribacter</taxon>
    </lineage>
</organism>
<dbReference type="InterPro" id="IPR036388">
    <property type="entry name" value="WH-like_DNA-bd_sf"/>
</dbReference>
<protein>
    <submittedName>
        <fullName evidence="6">BTAD domain-containing putative transcriptional regulator</fullName>
    </submittedName>
</protein>
<dbReference type="InterPro" id="IPR001867">
    <property type="entry name" value="OmpR/PhoB-type_DNA-bd"/>
</dbReference>
<accession>A0ABW0GMG3</accession>
<keyword evidence="7" id="KW-1185">Reference proteome</keyword>
<dbReference type="Proteomes" id="UP001596122">
    <property type="component" value="Unassembled WGS sequence"/>
</dbReference>
<dbReference type="InterPro" id="IPR049945">
    <property type="entry name" value="AAA_22"/>
</dbReference>
<dbReference type="Pfam" id="PF03704">
    <property type="entry name" value="BTAD"/>
    <property type="match status" value="1"/>
</dbReference>
<name>A0ABW0GMG3_9MICO</name>
<dbReference type="SUPFAM" id="SSF52540">
    <property type="entry name" value="P-loop containing nucleoside triphosphate hydrolases"/>
    <property type="match status" value="1"/>
</dbReference>
<dbReference type="Pfam" id="PF13401">
    <property type="entry name" value="AAA_22"/>
    <property type="match status" value="1"/>
</dbReference>
<dbReference type="SMART" id="SM01043">
    <property type="entry name" value="BTAD"/>
    <property type="match status" value="1"/>
</dbReference>
<evidence type="ECO:0000256" key="1">
    <source>
        <dbReference type="ARBA" id="ARBA00005820"/>
    </source>
</evidence>
<sequence>MLRLLGEVLVDGASPVPGRARRLLATLALARPAAVGVDRLVDVLWGDDHPGNPTAALHNHVSRLRGALPPDVAVVTVPAGYRLEAADDVVDVARFERALGVAGARPPGRRLPELDEALALWRGEPYCDLDDPAALGERERLGRVRDALADLRADDLLAAGRVHEAVAELEGRRARDPLRERTVELLMHAYVAVGRRADALAAYRDLRTRMVEELGLDPSPSLRRLELAVMDDDTSTVPAPVPHPRPETEPDLAPRSVVRLVGREAETALALRLLREHRLVTLVGPGGVGKTRLAHHLVDEASQPTGGHDRTVTVVELAPARTEQEVAELVASTLRVHPGAGRTSTDRVVATLRHDRHLLVLDNCEHVVEAAAHLVDAVLTRTPDVVVLATSREPLDVDGERVVPVAPLPLPVAAWLLDDRAAALGLPLPSGAGTADQVARLCEALDGLPLALELAAARLRSMTLEELLDRVDDLLGLLVGGRRTTASRHRSLRALVEWSVRDLPPDLHRTFTRFAVVAGSVDARTAAAVCGLDVDEAAEQLAELSRRSLVVQERAPGRPLRYRCLQTVSAYGVDLLAAGGDLARTRDAHADLVLTDVARAGSLDGPGPPGVDGLPSLAETRAAHRHLLGSGDGPRALALAAGLQHPALFRMQAEVFGWVHATADRFGSLDHPDAERVVAAAATGAWQAGDLARARSLADRAAGIAARSGWPDSGASAAEARADVLLFDGDLDGAAVQWDLSVARTRAAGPSARLVTRLADRAMVAGYRGRLEVVEESLGEARALLPPRDASWFTAWVDYAEGEALAATDPARSLAALDRALALASTTGAEFTIGVAGLTWAGLQVREGDPAAACGVLRDLLLRWRRAAAWVQQWITLRTAVELLERLDEPVAAAQVLGAVEAAGGVGVTGPDAQRLRTVGERLASVLPDAAEHVRAGARLDPEAVVDLVLERVPAATAPTSSAVEREQRRRDDSGAGGP</sequence>
<dbReference type="InterPro" id="IPR027417">
    <property type="entry name" value="P-loop_NTPase"/>
</dbReference>
<reference evidence="7" key="1">
    <citation type="journal article" date="2019" name="Int. J. Syst. Evol. Microbiol.">
        <title>The Global Catalogue of Microorganisms (GCM) 10K type strain sequencing project: providing services to taxonomists for standard genome sequencing and annotation.</title>
        <authorList>
            <consortium name="The Broad Institute Genomics Platform"/>
            <consortium name="The Broad Institute Genome Sequencing Center for Infectious Disease"/>
            <person name="Wu L."/>
            <person name="Ma J."/>
        </authorList>
    </citation>
    <scope>NUCLEOTIDE SEQUENCE [LARGE SCALE GENOMIC DNA]</scope>
    <source>
        <strain evidence="7">CCUG 43114</strain>
    </source>
</reference>
<dbReference type="InterPro" id="IPR016032">
    <property type="entry name" value="Sig_transdc_resp-reg_C-effctor"/>
</dbReference>
<dbReference type="PROSITE" id="PS51755">
    <property type="entry name" value="OMPR_PHOB"/>
    <property type="match status" value="1"/>
</dbReference>
<dbReference type="InterPro" id="IPR005158">
    <property type="entry name" value="BTAD"/>
</dbReference>
<evidence type="ECO:0000256" key="3">
    <source>
        <dbReference type="PROSITE-ProRule" id="PRU01091"/>
    </source>
</evidence>